<evidence type="ECO:0000256" key="3">
    <source>
        <dbReference type="ARBA" id="ARBA00022801"/>
    </source>
</evidence>
<dbReference type="InterPro" id="IPR002142">
    <property type="entry name" value="Peptidase_S49"/>
</dbReference>
<name>A0A934K816_9BACT</name>
<dbReference type="GO" id="GO:0008236">
    <property type="term" value="F:serine-type peptidase activity"/>
    <property type="evidence" value="ECO:0007669"/>
    <property type="project" value="UniProtKB-KW"/>
</dbReference>
<protein>
    <submittedName>
        <fullName evidence="6">S49 family peptidase</fullName>
    </submittedName>
</protein>
<evidence type="ECO:0000313" key="7">
    <source>
        <dbReference type="Proteomes" id="UP000612893"/>
    </source>
</evidence>
<dbReference type="PANTHER" id="PTHR33209:SF1">
    <property type="entry name" value="PEPTIDASE S49 DOMAIN-CONTAINING PROTEIN"/>
    <property type="match status" value="1"/>
</dbReference>
<comment type="similarity">
    <text evidence="1">Belongs to the peptidase S49 family.</text>
</comment>
<keyword evidence="4" id="KW-0720">Serine protease</keyword>
<dbReference type="EMBL" id="JAEKNR010000136">
    <property type="protein sequence ID" value="MBJ7598952.1"/>
    <property type="molecule type" value="Genomic_DNA"/>
</dbReference>
<evidence type="ECO:0000256" key="4">
    <source>
        <dbReference type="ARBA" id="ARBA00022825"/>
    </source>
</evidence>
<keyword evidence="3" id="KW-0378">Hydrolase</keyword>
<dbReference type="Gene3D" id="3.90.226.10">
    <property type="entry name" value="2-enoyl-CoA Hydratase, Chain A, domain 1"/>
    <property type="match status" value="3"/>
</dbReference>
<proteinExistence type="inferred from homology"/>
<feature type="domain" description="Peptidase S49" evidence="5">
    <location>
        <begin position="33"/>
        <end position="175"/>
    </location>
</feature>
<dbReference type="AlphaFoldDB" id="A0A934K816"/>
<evidence type="ECO:0000256" key="1">
    <source>
        <dbReference type="ARBA" id="ARBA00008683"/>
    </source>
</evidence>
<evidence type="ECO:0000259" key="5">
    <source>
        <dbReference type="Pfam" id="PF01343"/>
    </source>
</evidence>
<keyword evidence="2" id="KW-0645">Protease</keyword>
<sequence length="486" mass="52118">MTEPRVRGVVIHLRPMDLPAARIDSLRDLVDRLRRSGKRVVCWASSYTSSTYQVACAADEILLQPGGAISPLGLVREYAFLADALARVGVQADLLQITPYKTAGDALTKRGLTPEARKMAEWLADSAFSALVGAVMAGRRRSEEAARRLIDDSPFTDDVALSEAVVDGLLSEEELPSRLGGPLTGWNQTRRRLPPARPPRPGRFVGLIRVEGTIVDGRSRRAPFKPPLRPPLLFEDQCGDLTVVQQARALAANRRVGAVVLWVESGGGSATASEAMAAALTALAARKPLVAAMGSVAASGGYYVATPAVAVFAQPGTLTGSIGVLGGKLVTGGLFDRLLVHRDLVQRGEHAAMFSAGRPFSEPERRKLRESIDRSYRVFLQRVAAFRRREVAEIEPVAGGRVWTGRQALDHGLVDEMGGLPRALEEARTRAGLRADAPVRELVTGRRELPPALATAPAALGHALEVAAAFNLAAVWWLCPLALTEV</sequence>
<accession>A0A934K816</accession>
<comment type="caution">
    <text evidence="6">The sequence shown here is derived from an EMBL/GenBank/DDBJ whole genome shotgun (WGS) entry which is preliminary data.</text>
</comment>
<dbReference type="InterPro" id="IPR029045">
    <property type="entry name" value="ClpP/crotonase-like_dom_sf"/>
</dbReference>
<dbReference type="GO" id="GO:0006508">
    <property type="term" value="P:proteolysis"/>
    <property type="evidence" value="ECO:0007669"/>
    <property type="project" value="UniProtKB-KW"/>
</dbReference>
<dbReference type="SUPFAM" id="SSF52096">
    <property type="entry name" value="ClpP/crotonase"/>
    <property type="match status" value="2"/>
</dbReference>
<dbReference type="CDD" id="cd07023">
    <property type="entry name" value="S49_Sppa_N_C"/>
    <property type="match status" value="1"/>
</dbReference>
<evidence type="ECO:0000256" key="2">
    <source>
        <dbReference type="ARBA" id="ARBA00022670"/>
    </source>
</evidence>
<organism evidence="6 7">
    <name type="scientific">Candidatus Nephthysia bennettiae</name>
    <dbReference type="NCBI Taxonomy" id="3127016"/>
    <lineage>
        <taxon>Bacteria</taxon>
        <taxon>Bacillati</taxon>
        <taxon>Candidatus Dormiibacterota</taxon>
        <taxon>Candidatus Dormibacteria</taxon>
        <taxon>Candidatus Dormibacterales</taxon>
        <taxon>Candidatus Dormibacteraceae</taxon>
        <taxon>Candidatus Nephthysia</taxon>
    </lineage>
</organism>
<dbReference type="Proteomes" id="UP000612893">
    <property type="component" value="Unassembled WGS sequence"/>
</dbReference>
<evidence type="ECO:0000313" key="6">
    <source>
        <dbReference type="EMBL" id="MBJ7598952.1"/>
    </source>
</evidence>
<dbReference type="PANTHER" id="PTHR33209">
    <property type="entry name" value="PROTEASE 4"/>
    <property type="match status" value="1"/>
</dbReference>
<keyword evidence="7" id="KW-1185">Reference proteome</keyword>
<feature type="domain" description="Peptidase S49" evidence="5">
    <location>
        <begin position="283"/>
        <end position="433"/>
    </location>
</feature>
<reference evidence="6" key="1">
    <citation type="submission" date="2020-10" db="EMBL/GenBank/DDBJ databases">
        <title>Ca. Dormibacterota MAGs.</title>
        <authorList>
            <person name="Montgomery K."/>
        </authorList>
    </citation>
    <scope>NUCLEOTIDE SEQUENCE [LARGE SCALE GENOMIC DNA]</scope>
    <source>
        <strain evidence="6">SC8812_S17_10</strain>
    </source>
</reference>
<gene>
    <name evidence="6" type="ORF">JF922_12825</name>
</gene>
<dbReference type="Pfam" id="PF01343">
    <property type="entry name" value="Peptidase_S49"/>
    <property type="match status" value="2"/>
</dbReference>
<dbReference type="InterPro" id="IPR047272">
    <property type="entry name" value="S49_SppA_C"/>
</dbReference>